<feature type="region of interest" description="Disordered" evidence="2">
    <location>
        <begin position="1342"/>
        <end position="1364"/>
    </location>
</feature>
<feature type="coiled-coil region" evidence="1">
    <location>
        <begin position="1207"/>
        <end position="1282"/>
    </location>
</feature>
<dbReference type="Pfam" id="PF18821">
    <property type="entry name" value="LPD7"/>
    <property type="match status" value="1"/>
</dbReference>
<feature type="domain" description="Large polyvalent protein-associated" evidence="3">
    <location>
        <begin position="686"/>
        <end position="768"/>
    </location>
</feature>
<comment type="caution">
    <text evidence="4">The sequence shown here is derived from an EMBL/GenBank/DDBJ whole genome shotgun (WGS) entry which is preliminary data.</text>
</comment>
<feature type="region of interest" description="Disordered" evidence="2">
    <location>
        <begin position="1068"/>
        <end position="1091"/>
    </location>
</feature>
<keyword evidence="1" id="KW-0175">Coiled coil</keyword>
<dbReference type="EMBL" id="AAIBIC010000038">
    <property type="protein sequence ID" value="ECC3916802.1"/>
    <property type="molecule type" value="Genomic_DNA"/>
</dbReference>
<feature type="compositionally biased region" description="Polar residues" evidence="2">
    <location>
        <begin position="1078"/>
        <end position="1087"/>
    </location>
</feature>
<dbReference type="InterPro" id="IPR040677">
    <property type="entry name" value="LPD7"/>
</dbReference>
<dbReference type="Proteomes" id="UP000839735">
    <property type="component" value="Unassembled WGS sequence"/>
</dbReference>
<feature type="compositionally biased region" description="Basic and acidic residues" evidence="2">
    <location>
        <begin position="330"/>
        <end position="351"/>
    </location>
</feature>
<protein>
    <recommendedName>
        <fullName evidence="3">Large polyvalent protein-associated domain-containing protein</fullName>
    </recommendedName>
</protein>
<feature type="coiled-coil region" evidence="1">
    <location>
        <begin position="557"/>
        <end position="584"/>
    </location>
</feature>
<name>A0A5Y1YDK6_SALDZ</name>
<proteinExistence type="predicted"/>
<feature type="region of interest" description="Disordered" evidence="2">
    <location>
        <begin position="330"/>
        <end position="357"/>
    </location>
</feature>
<feature type="region of interest" description="Disordered" evidence="2">
    <location>
        <begin position="933"/>
        <end position="957"/>
    </location>
</feature>
<reference evidence="4" key="1">
    <citation type="submission" date="2018-08" db="EMBL/GenBank/DDBJ databases">
        <authorList>
            <person name="Ashton P.M."/>
            <person name="Dallman T."/>
            <person name="Nair S."/>
            <person name="De Pinna E."/>
            <person name="Peters T."/>
            <person name="Grant K."/>
        </authorList>
    </citation>
    <scope>NUCLEOTIDE SEQUENCE [LARGE SCALE GENOMIC DNA]</scope>
    <source>
        <strain evidence="4">294779</strain>
    </source>
</reference>
<evidence type="ECO:0000256" key="1">
    <source>
        <dbReference type="SAM" id="Coils"/>
    </source>
</evidence>
<sequence length="1364" mass="156441">MLARISGGNNGIGYYLEHGNKQGREYTRDELDKRLILDGDLALTEAVIKSIPDNGQERYLHISLSFYESEVSEQILKDVVQDYKNLLMNAYHEDEYCFYAEAHLPKIKYITDNQSGESIERKSHIHIVIPEVNLVTGNKLNPTGMVDHYYPQIDAIQEHINNKYNLVSPKDGIRVSDHNHANVLSRSKGDLFKERQGELKNKIFDLVDKKNIRNDTEFKQLLSGFGEVKEYNKGEDNRYFGIKLEGDSKFTRLKSPLFSRQYISERTIPLVKPTAAQIKSRLNEWTQKTSYEIKHIHPAGEKIRKTYASLNGEKQNNYLQEVIKNYEKKYQLQREDGRQRDFKSRTKRDTGKSVSNKTVRLSRLSERRLVYGLHGRSGRAASNKPELLLQAHEHGDLSATGRKKINSDRYVRRLQERTGGRVIQSPIESEIKKALYNTDDLPLLKLIRSEIKPERYLSYLHVRFNIDPLQHTVTFTKDGSPRFRSGNRNMNASDFLTKHMNLEWEESKQILLDIWHEQKENKPFPAIQARVNLTRQQAKERFVFFNEHKKWVNDEIKQKHAENIAEYKRSLRELLAIRDKQEREVERGYIIFKKMEKENVINTIRQECFYHINAHFNHWQPERGNNMALGDVLKKIIKNPVEDNSITSAAAPEVYSVAKRIQTQQRVDEYVKRELTDLVPHKVSPKEVRYLDPKSTQTVFVDKGDHIRIGGEITQDKTEAMLLYAKEKYGGVLKLNGSEEFKTSCAMAAAEKGMNIILKPDQYHEMMQSRIAEIQAEKGINQDNTLNKAELEHDRQPEQAKDENLADRTSAQENTIQKEVQPQQTPQMAESPFEQKIKELEQHYQTGRDQFGTIDGEMVTSAEITSLEDGTYNITFVNDDTLKQVAGFHVSDDQLKELTGKGFAEISTGEDMAYINSLSGVHLESAKIQVIQQQERKEEQPQQASVAEASQSDIKSEEIDVQVNSPFEQKIKELEQHYQTGRDQFGTIDGEMITSAEITSLEDGTYNITFVNDDTLKQVAGFHVSDDQLKELTGKGFAEISTGEDMAYINSLSGVHLESAKIQVIQQQERKEEQPQQASVAEASQSDIKSEEIDVQVNSPFEQKIKELEQNYQTGRDQFSTIDGEMITGAEISSFEDGTYNITFVDEEASRQVAGFHVSDAQLKEITGQNFAEMTTDEYDVVHINAVPGVHLESDKIRGQQQVQNPIDDLRNEAESLVLQQREAQRLLDEAEKNNFPQEEIGVLAKGVNTITARVQVVTEQLKQAEAELQQKSESLQAEGAKSERTLDGELDNLARKLSEELKVDKALVRESLQFAKFKDVADLDNWMNDPEKAQAVKNDVMTHQRDTAMEKERQQLQNNDRSR</sequence>
<feature type="compositionally biased region" description="Polar residues" evidence="2">
    <location>
        <begin position="944"/>
        <end position="953"/>
    </location>
</feature>
<accession>A0A5Y1YDK6</accession>
<evidence type="ECO:0000313" key="4">
    <source>
        <dbReference type="EMBL" id="ECC3916802.1"/>
    </source>
</evidence>
<evidence type="ECO:0000256" key="2">
    <source>
        <dbReference type="SAM" id="MobiDB-lite"/>
    </source>
</evidence>
<gene>
    <name evidence="4" type="ORF">CTQ69_23090</name>
</gene>
<organism evidence="4">
    <name type="scientific">Salmonella diarizonae</name>
    <dbReference type="NCBI Taxonomy" id="59204"/>
    <lineage>
        <taxon>Bacteria</taxon>
        <taxon>Pseudomonadati</taxon>
        <taxon>Pseudomonadota</taxon>
        <taxon>Gammaproteobacteria</taxon>
        <taxon>Enterobacterales</taxon>
        <taxon>Enterobacteriaceae</taxon>
        <taxon>Salmonella</taxon>
    </lineage>
</organism>
<evidence type="ECO:0000259" key="3">
    <source>
        <dbReference type="Pfam" id="PF18821"/>
    </source>
</evidence>